<keyword evidence="6" id="KW-1185">Reference proteome</keyword>
<gene>
    <name evidence="5" type="ORF">AB1207_13740</name>
</gene>
<dbReference type="Gene3D" id="1.20.120.530">
    <property type="entry name" value="GntR ligand-binding domain-like"/>
    <property type="match status" value="1"/>
</dbReference>
<dbReference type="Gene3D" id="1.10.10.10">
    <property type="entry name" value="Winged helix-like DNA-binding domain superfamily/Winged helix DNA-binding domain"/>
    <property type="match status" value="1"/>
</dbReference>
<dbReference type="Pfam" id="PF00392">
    <property type="entry name" value="GntR"/>
    <property type="match status" value="1"/>
</dbReference>
<evidence type="ECO:0000256" key="3">
    <source>
        <dbReference type="ARBA" id="ARBA00023163"/>
    </source>
</evidence>
<dbReference type="SMART" id="SM00895">
    <property type="entry name" value="FCD"/>
    <property type="match status" value="1"/>
</dbReference>
<protein>
    <submittedName>
        <fullName evidence="5">FadR/GntR family transcriptional regulator</fullName>
    </submittedName>
</protein>
<dbReference type="Pfam" id="PF07729">
    <property type="entry name" value="FCD"/>
    <property type="match status" value="1"/>
</dbReference>
<dbReference type="InterPro" id="IPR000524">
    <property type="entry name" value="Tscrpt_reg_HTH_GntR"/>
</dbReference>
<comment type="caution">
    <text evidence="5">The sequence shown here is derived from an EMBL/GenBank/DDBJ whole genome shotgun (WGS) entry which is preliminary data.</text>
</comment>
<dbReference type="CDD" id="cd07377">
    <property type="entry name" value="WHTH_GntR"/>
    <property type="match status" value="1"/>
</dbReference>
<keyword evidence="2" id="KW-0238">DNA-binding</keyword>
<evidence type="ECO:0000256" key="2">
    <source>
        <dbReference type="ARBA" id="ARBA00023125"/>
    </source>
</evidence>
<evidence type="ECO:0000256" key="1">
    <source>
        <dbReference type="ARBA" id="ARBA00023015"/>
    </source>
</evidence>
<dbReference type="InterPro" id="IPR008920">
    <property type="entry name" value="TF_FadR/GntR_C"/>
</dbReference>
<name>A0ABV3P894_9ACTN</name>
<dbReference type="PANTHER" id="PTHR43537:SF5">
    <property type="entry name" value="UXU OPERON TRANSCRIPTIONAL REGULATOR"/>
    <property type="match status" value="1"/>
</dbReference>
<feature type="domain" description="HTH gntR-type" evidence="4">
    <location>
        <begin position="1"/>
        <end position="69"/>
    </location>
</feature>
<sequence>MAVTDDAIERIKGMILGGELRPGDRLPREAELSAALGLSRNSLREAVRALALINVLDVRQGDGTYVSSLEPGVMLDAMTFVVDVQHDDSLLEFIEVRRLLEPPATSMATLRMSDEEIAGLSDLLDELGPDPSVEDLVANDQEFHRRIALGAGNSVLASLIETLSGPLHRARVWRGLTQEAATTRTLDEHRAIQQAMASRQHDVARAWAQVHVAGVEQWLRSVSATRRAAAAPDAPAG</sequence>
<dbReference type="SUPFAM" id="SSF46785">
    <property type="entry name" value="Winged helix' DNA-binding domain"/>
    <property type="match status" value="1"/>
</dbReference>
<dbReference type="SMART" id="SM00345">
    <property type="entry name" value="HTH_GNTR"/>
    <property type="match status" value="1"/>
</dbReference>
<accession>A0ABV3P894</accession>
<keyword evidence="3" id="KW-0804">Transcription</keyword>
<dbReference type="InterPro" id="IPR036388">
    <property type="entry name" value="WH-like_DNA-bd_sf"/>
</dbReference>
<proteinExistence type="predicted"/>
<dbReference type="InterPro" id="IPR036390">
    <property type="entry name" value="WH_DNA-bd_sf"/>
</dbReference>
<evidence type="ECO:0000313" key="5">
    <source>
        <dbReference type="EMBL" id="MEW9265815.1"/>
    </source>
</evidence>
<dbReference type="InterPro" id="IPR011711">
    <property type="entry name" value="GntR_C"/>
</dbReference>
<keyword evidence="1" id="KW-0805">Transcription regulation</keyword>
<dbReference type="PANTHER" id="PTHR43537">
    <property type="entry name" value="TRANSCRIPTIONAL REGULATOR, GNTR FAMILY"/>
    <property type="match status" value="1"/>
</dbReference>
<dbReference type="Proteomes" id="UP001555826">
    <property type="component" value="Unassembled WGS sequence"/>
</dbReference>
<dbReference type="RefSeq" id="WP_367638948.1">
    <property type="nucleotide sequence ID" value="NZ_JBFNQN010000009.1"/>
</dbReference>
<reference evidence="5 6" key="1">
    <citation type="submission" date="2024-07" db="EMBL/GenBank/DDBJ databases">
        <authorList>
            <person name="Thanompreechachai J."/>
            <person name="Duangmal K."/>
        </authorList>
    </citation>
    <scope>NUCLEOTIDE SEQUENCE [LARGE SCALE GENOMIC DNA]</scope>
    <source>
        <strain evidence="5 6">KCTC 19886</strain>
    </source>
</reference>
<dbReference type="SUPFAM" id="SSF48008">
    <property type="entry name" value="GntR ligand-binding domain-like"/>
    <property type="match status" value="1"/>
</dbReference>
<dbReference type="EMBL" id="JBFNQN010000009">
    <property type="protein sequence ID" value="MEW9265815.1"/>
    <property type="molecule type" value="Genomic_DNA"/>
</dbReference>
<dbReference type="PROSITE" id="PS50949">
    <property type="entry name" value="HTH_GNTR"/>
    <property type="match status" value="1"/>
</dbReference>
<evidence type="ECO:0000259" key="4">
    <source>
        <dbReference type="PROSITE" id="PS50949"/>
    </source>
</evidence>
<organism evidence="5 6">
    <name type="scientific">Kineococcus endophyticus</name>
    <dbReference type="NCBI Taxonomy" id="1181883"/>
    <lineage>
        <taxon>Bacteria</taxon>
        <taxon>Bacillati</taxon>
        <taxon>Actinomycetota</taxon>
        <taxon>Actinomycetes</taxon>
        <taxon>Kineosporiales</taxon>
        <taxon>Kineosporiaceae</taxon>
        <taxon>Kineococcus</taxon>
    </lineage>
</organism>
<evidence type="ECO:0000313" key="6">
    <source>
        <dbReference type="Proteomes" id="UP001555826"/>
    </source>
</evidence>